<protein>
    <submittedName>
        <fullName evidence="2">Uncharacterized protein</fullName>
    </submittedName>
</protein>
<evidence type="ECO:0000313" key="2">
    <source>
        <dbReference type="EMBL" id="MBP1464473.1"/>
    </source>
</evidence>
<keyword evidence="3" id="KW-1185">Reference proteome</keyword>
<feature type="region of interest" description="Disordered" evidence="1">
    <location>
        <begin position="1"/>
        <end position="22"/>
    </location>
</feature>
<gene>
    <name evidence="2" type="ORF">EYB53_002010</name>
</gene>
<dbReference type="EMBL" id="SIJK02000002">
    <property type="protein sequence ID" value="MBP1464473.1"/>
    <property type="molecule type" value="Genomic_DNA"/>
</dbReference>
<evidence type="ECO:0000256" key="1">
    <source>
        <dbReference type="SAM" id="MobiDB-lite"/>
    </source>
</evidence>
<evidence type="ECO:0000313" key="3">
    <source>
        <dbReference type="Proteomes" id="UP001193081"/>
    </source>
</evidence>
<name>A0ABS4D4W4_9CHLR</name>
<dbReference type="Proteomes" id="UP001193081">
    <property type="component" value="Unassembled WGS sequence"/>
</dbReference>
<accession>A0ABS4D4W4</accession>
<reference evidence="2 3" key="1">
    <citation type="submission" date="2021-03" db="EMBL/GenBank/DDBJ databases">
        <authorList>
            <person name="Grouzdev D.S."/>
        </authorList>
    </citation>
    <scope>NUCLEOTIDE SEQUENCE [LARGE SCALE GENOMIC DNA]</scope>
    <source>
        <strain evidence="2 3">M50-1</strain>
    </source>
</reference>
<organism evidence="2 3">
    <name type="scientific">Candidatus Chloroploca mongolica</name>
    <dbReference type="NCBI Taxonomy" id="2528176"/>
    <lineage>
        <taxon>Bacteria</taxon>
        <taxon>Bacillati</taxon>
        <taxon>Chloroflexota</taxon>
        <taxon>Chloroflexia</taxon>
        <taxon>Chloroflexales</taxon>
        <taxon>Chloroflexineae</taxon>
        <taxon>Oscillochloridaceae</taxon>
        <taxon>Candidatus Chloroploca</taxon>
    </lineage>
</organism>
<dbReference type="RefSeq" id="WP_135476211.1">
    <property type="nucleotide sequence ID" value="NZ_SIJK02000002.1"/>
</dbReference>
<sequence length="168" mass="19086">MNFFRSKALPSDTPTLRNREPGHGVLPEEIFEVWGDMIDLSDCDAPTRSRLAGQSTTYMYTLLRTLLDEEGELYAGFKLERCSDSKEQVYLLVKGEGLQGEIGVHQLGGCLNLFGILRLPQKWGTDPNPLVRLSRLNAIQRRDVTIFQSLLKYVLDQTAEALDEQRIR</sequence>
<comment type="caution">
    <text evidence="2">The sequence shown here is derived from an EMBL/GenBank/DDBJ whole genome shotgun (WGS) entry which is preliminary data.</text>
</comment>
<proteinExistence type="predicted"/>